<dbReference type="EMBL" id="BGZK01000219">
    <property type="protein sequence ID" value="GBP29339.1"/>
    <property type="molecule type" value="Genomic_DNA"/>
</dbReference>
<dbReference type="Proteomes" id="UP000299102">
    <property type="component" value="Unassembled WGS sequence"/>
</dbReference>
<proteinExistence type="predicted"/>
<protein>
    <submittedName>
        <fullName evidence="1">Uncharacterized protein</fullName>
    </submittedName>
</protein>
<name>A0A4C1USQ0_EUMVA</name>
<comment type="caution">
    <text evidence="1">The sequence shown here is derived from an EMBL/GenBank/DDBJ whole genome shotgun (WGS) entry which is preliminary data.</text>
</comment>
<gene>
    <name evidence="1" type="ORF">EVAR_22711_1</name>
</gene>
<evidence type="ECO:0000313" key="1">
    <source>
        <dbReference type="EMBL" id="GBP29339.1"/>
    </source>
</evidence>
<reference evidence="1 2" key="1">
    <citation type="journal article" date="2019" name="Commun. Biol.">
        <title>The bagworm genome reveals a unique fibroin gene that provides high tensile strength.</title>
        <authorList>
            <person name="Kono N."/>
            <person name="Nakamura H."/>
            <person name="Ohtoshi R."/>
            <person name="Tomita M."/>
            <person name="Numata K."/>
            <person name="Arakawa K."/>
        </authorList>
    </citation>
    <scope>NUCLEOTIDE SEQUENCE [LARGE SCALE GENOMIC DNA]</scope>
</reference>
<evidence type="ECO:0000313" key="2">
    <source>
        <dbReference type="Proteomes" id="UP000299102"/>
    </source>
</evidence>
<accession>A0A4C1USQ0</accession>
<organism evidence="1 2">
    <name type="scientific">Eumeta variegata</name>
    <name type="common">Bagworm moth</name>
    <name type="synonym">Eumeta japonica</name>
    <dbReference type="NCBI Taxonomy" id="151549"/>
    <lineage>
        <taxon>Eukaryota</taxon>
        <taxon>Metazoa</taxon>
        <taxon>Ecdysozoa</taxon>
        <taxon>Arthropoda</taxon>
        <taxon>Hexapoda</taxon>
        <taxon>Insecta</taxon>
        <taxon>Pterygota</taxon>
        <taxon>Neoptera</taxon>
        <taxon>Endopterygota</taxon>
        <taxon>Lepidoptera</taxon>
        <taxon>Glossata</taxon>
        <taxon>Ditrysia</taxon>
        <taxon>Tineoidea</taxon>
        <taxon>Psychidae</taxon>
        <taxon>Oiketicinae</taxon>
        <taxon>Eumeta</taxon>
    </lineage>
</organism>
<keyword evidence="2" id="KW-1185">Reference proteome</keyword>
<dbReference type="AlphaFoldDB" id="A0A4C1USQ0"/>
<sequence length="155" mass="17573">MEFHPLPLFTTELTSSTVVVLVRLTSARPSTAMTDSNISAVQLMIETCKRRIYQQIRTILGIGMSQVHPTFHEHLPVKKLRVRLGCPFAAAPSHLPDDSPEVEVALRPPAPISRRRGRRPDGRSAFPFRRRRGRFNEIAFLAARPEPIVARPYLR</sequence>